<evidence type="ECO:0000259" key="5">
    <source>
        <dbReference type="PROSITE" id="PS50238"/>
    </source>
</evidence>
<dbReference type="InterPro" id="IPR027267">
    <property type="entry name" value="AH/BAR_dom_sf"/>
</dbReference>
<feature type="domain" description="Rho-GAP" evidence="5">
    <location>
        <begin position="572"/>
        <end position="782"/>
    </location>
</feature>
<name>A0A9P5YC52_9AGAR</name>
<feature type="compositionally biased region" description="Pro residues" evidence="3">
    <location>
        <begin position="261"/>
        <end position="271"/>
    </location>
</feature>
<dbReference type="InterPro" id="IPR036388">
    <property type="entry name" value="WH-like_DNA-bd_sf"/>
</dbReference>
<dbReference type="OrthoDB" id="2155291at2759"/>
<feature type="region of interest" description="Disordered" evidence="3">
    <location>
        <begin position="839"/>
        <end position="1117"/>
    </location>
</feature>
<feature type="compositionally biased region" description="Pro residues" evidence="3">
    <location>
        <begin position="843"/>
        <end position="912"/>
    </location>
</feature>
<keyword evidence="8" id="KW-1185">Reference proteome</keyword>
<keyword evidence="1 2" id="KW-0175">Coiled coil</keyword>
<dbReference type="GO" id="GO:0005737">
    <property type="term" value="C:cytoplasm"/>
    <property type="evidence" value="ECO:0007669"/>
    <property type="project" value="TreeGrafter"/>
</dbReference>
<comment type="caution">
    <text evidence="7">The sequence shown here is derived from an EMBL/GenBank/DDBJ whole genome shotgun (WGS) entry which is preliminary data.</text>
</comment>
<dbReference type="InterPro" id="IPR008936">
    <property type="entry name" value="Rho_GTPase_activation_prot"/>
</dbReference>
<dbReference type="SMART" id="SM00055">
    <property type="entry name" value="FCH"/>
    <property type="match status" value="1"/>
</dbReference>
<feature type="compositionally biased region" description="Polar residues" evidence="3">
    <location>
        <begin position="1019"/>
        <end position="1032"/>
    </location>
</feature>
<dbReference type="PANTHER" id="PTHR23065:SF17">
    <property type="entry name" value="RHO-GTPASE-ACTIVATING PROTEIN RGD2"/>
    <property type="match status" value="1"/>
</dbReference>
<dbReference type="Gene3D" id="1.20.1270.60">
    <property type="entry name" value="Arfaptin homology (AH) domain/BAR domain"/>
    <property type="match status" value="2"/>
</dbReference>
<dbReference type="EMBL" id="MU150243">
    <property type="protein sequence ID" value="KAF9466062.1"/>
    <property type="molecule type" value="Genomic_DNA"/>
</dbReference>
<dbReference type="InterPro" id="IPR036390">
    <property type="entry name" value="WH_DNA-bd_sf"/>
</dbReference>
<evidence type="ECO:0008006" key="9">
    <source>
        <dbReference type="Google" id="ProtNLM"/>
    </source>
</evidence>
<dbReference type="SUPFAM" id="SSF103657">
    <property type="entry name" value="BAR/IMD domain-like"/>
    <property type="match status" value="1"/>
</dbReference>
<dbReference type="InterPro" id="IPR001060">
    <property type="entry name" value="FCH_dom"/>
</dbReference>
<dbReference type="Pfam" id="PF00620">
    <property type="entry name" value="RhoGAP"/>
    <property type="match status" value="1"/>
</dbReference>
<dbReference type="InterPro" id="IPR000198">
    <property type="entry name" value="RhoGAP_dom"/>
</dbReference>
<dbReference type="InterPro" id="IPR031160">
    <property type="entry name" value="F_BAR_dom"/>
</dbReference>
<reference evidence="7" key="1">
    <citation type="submission" date="2020-11" db="EMBL/GenBank/DDBJ databases">
        <authorList>
            <consortium name="DOE Joint Genome Institute"/>
            <person name="Ahrendt S."/>
            <person name="Riley R."/>
            <person name="Andreopoulos W."/>
            <person name="Labutti K."/>
            <person name="Pangilinan J."/>
            <person name="Ruiz-Duenas F.J."/>
            <person name="Barrasa J.M."/>
            <person name="Sanchez-Garcia M."/>
            <person name="Camarero S."/>
            <person name="Miyauchi S."/>
            <person name="Serrano A."/>
            <person name="Linde D."/>
            <person name="Babiker R."/>
            <person name="Drula E."/>
            <person name="Ayuso-Fernandez I."/>
            <person name="Pacheco R."/>
            <person name="Padilla G."/>
            <person name="Ferreira P."/>
            <person name="Barriuso J."/>
            <person name="Kellner H."/>
            <person name="Castanera R."/>
            <person name="Alfaro M."/>
            <person name="Ramirez L."/>
            <person name="Pisabarro A.G."/>
            <person name="Kuo A."/>
            <person name="Tritt A."/>
            <person name="Lipzen A."/>
            <person name="He G."/>
            <person name="Yan M."/>
            <person name="Ng V."/>
            <person name="Cullen D."/>
            <person name="Martin F."/>
            <person name="Rosso M.-N."/>
            <person name="Henrissat B."/>
            <person name="Hibbett D."/>
            <person name="Martinez A.T."/>
            <person name="Grigoriev I.V."/>
        </authorList>
    </citation>
    <scope>NUCLEOTIDE SEQUENCE</scope>
    <source>
        <strain evidence="7">CBS 247.69</strain>
    </source>
</reference>
<accession>A0A9P5YC52</accession>
<dbReference type="PROSITE" id="PS51741">
    <property type="entry name" value="F_BAR"/>
    <property type="match status" value="1"/>
</dbReference>
<sequence length="1117" mass="122047">MAVLSLPLSFTNSFWSQDYRRGLEVLFNKLEQGVAENAEIIAFIRARASSEGHLAMALTNPGLTGPPGTGFAADDGASLLMAFRGLQAESAIQGQAHKAIAKELNTLVADPFEEWARGYRERIKRNRGTVIDNWLRSYEQAQGDVIKLKQQYLTKTRRADEAEDDAKFAPNTNGISDKYTTSPRMRPLDGHRTPPQRTASVSERIALRLKEIQKKSADALVAATSTEDPNAEPEEGKLPTKVDKGKGKAVESQEPSSPIIASPPPMSPLLPPRVEAPSSPPHPAPILLAGLSFSPSAVSQLLTRAAAELPLRPVRFPLLGEYQDCFTGEEFVSWLNGNVQGFGGVLDHAEDAARELTEREGLLRRIGEFGNQFEHSDDAFYQFRPKAFDLESKNIEPAVTSPSMKNIKTLQPENLIKRTGTFVTLVSKALNNAGNGEPAYLRARHDAEDADRAYRIAVRKLDRQRLGLEERLEETLKALQRWETERLGAVKTVLLQYQGTLANLPKSLEPSIERSATLIASYQPESDLTALIERYRTGPFRPDAQVYESVAHDESDVVFGIDLRKWAEGGWHALTTGEEKKESIPPVITALLNGLNVAYEKLPNDSEKRKSWIYEVPLPAVHHLRETINGIPHDEPIPVEVVTKYDAPVIASAIKLWVLELNPPLALFEGWEDFRRLYPTVGSSAVKTEGEDSEGQHIQNLGAALQRLPRVHLYVLDAIVKHLKTLIDTTMVEETNEVYITKLALSVGRSILRPKVESELSIQDRHPTLFFIDLLKNYDAILPPTISRKKRESERKVPLRKRTAPIDMRLSRSRISLGADTAQLLAAQQVAQNPSLVRMKSPELPPLPPPAAMISPPPTAEPILPPPPPPPIMKETTPPLPPVVAQTPPPPPPLPILTPPPPPPPTILPQPSRPSFKEPPPEIEDQPPRPKFKEPPPEIDEVAAPPLSRPQFSEPSSDLPGSPSPPAVKPSVPPPPPVTSVIPPTPQKRTSVGGSASPSPTKLKSRSPSPPEDVVLSSGKATVSRTGSSQSAAGVRGPRLARGPRTPVGGNVSSLISNLNRNSTSGSPPTPSPMSSRTANRLSGSPVRRPSSVLGRSAAFSRRTMASDAEDDLVEKK</sequence>
<feature type="compositionally biased region" description="Basic and acidic residues" evidence="3">
    <location>
        <begin position="234"/>
        <end position="251"/>
    </location>
</feature>
<feature type="coiled-coil region" evidence="2">
    <location>
        <begin position="458"/>
        <end position="485"/>
    </location>
</feature>
<evidence type="ECO:0000259" key="4">
    <source>
        <dbReference type="PROSITE" id="PS50186"/>
    </source>
</evidence>
<evidence type="ECO:0000256" key="2">
    <source>
        <dbReference type="SAM" id="Coils"/>
    </source>
</evidence>
<dbReference type="SUPFAM" id="SSF48350">
    <property type="entry name" value="GTPase activation domain, GAP"/>
    <property type="match status" value="1"/>
</dbReference>
<feature type="region of interest" description="Disordered" evidence="3">
    <location>
        <begin position="220"/>
        <end position="281"/>
    </location>
</feature>
<evidence type="ECO:0000259" key="6">
    <source>
        <dbReference type="PROSITE" id="PS51741"/>
    </source>
</evidence>
<dbReference type="GO" id="GO:0005886">
    <property type="term" value="C:plasma membrane"/>
    <property type="evidence" value="ECO:0007669"/>
    <property type="project" value="TreeGrafter"/>
</dbReference>
<dbReference type="GO" id="GO:0000935">
    <property type="term" value="C:division septum"/>
    <property type="evidence" value="ECO:0007669"/>
    <property type="project" value="TreeGrafter"/>
</dbReference>
<dbReference type="SMART" id="SM00324">
    <property type="entry name" value="RhoGAP"/>
    <property type="match status" value="1"/>
</dbReference>
<feature type="compositionally biased region" description="Polar residues" evidence="3">
    <location>
        <begin position="1051"/>
        <end position="1062"/>
    </location>
</feature>
<feature type="compositionally biased region" description="Polar residues" evidence="3">
    <location>
        <begin position="987"/>
        <end position="1002"/>
    </location>
</feature>
<dbReference type="Gene3D" id="1.10.555.10">
    <property type="entry name" value="Rho GTPase activation protein"/>
    <property type="match status" value="1"/>
</dbReference>
<proteinExistence type="predicted"/>
<feature type="compositionally biased region" description="Acidic residues" evidence="3">
    <location>
        <begin position="1108"/>
        <end position="1117"/>
    </location>
</feature>
<feature type="region of interest" description="Disordered" evidence="3">
    <location>
        <begin position="159"/>
        <end position="201"/>
    </location>
</feature>
<organism evidence="7 8">
    <name type="scientific">Collybia nuda</name>
    <dbReference type="NCBI Taxonomy" id="64659"/>
    <lineage>
        <taxon>Eukaryota</taxon>
        <taxon>Fungi</taxon>
        <taxon>Dikarya</taxon>
        <taxon>Basidiomycota</taxon>
        <taxon>Agaricomycotina</taxon>
        <taxon>Agaricomycetes</taxon>
        <taxon>Agaricomycetidae</taxon>
        <taxon>Agaricales</taxon>
        <taxon>Tricholomatineae</taxon>
        <taxon>Clitocybaceae</taxon>
        <taxon>Collybia</taxon>
    </lineage>
</organism>
<dbReference type="AlphaFoldDB" id="A0A9P5YC52"/>
<dbReference type="InterPro" id="IPR000591">
    <property type="entry name" value="DEP_dom"/>
</dbReference>
<dbReference type="Pfam" id="PF00611">
    <property type="entry name" value="FCH"/>
    <property type="match status" value="1"/>
</dbReference>
<dbReference type="Gene3D" id="1.10.10.10">
    <property type="entry name" value="Winged helix-like DNA-binding domain superfamily/Winged helix DNA-binding domain"/>
    <property type="match status" value="1"/>
</dbReference>
<dbReference type="GO" id="GO:0005096">
    <property type="term" value="F:GTPase activator activity"/>
    <property type="evidence" value="ECO:0007669"/>
    <property type="project" value="TreeGrafter"/>
</dbReference>
<dbReference type="GO" id="GO:0007010">
    <property type="term" value="P:cytoskeleton organization"/>
    <property type="evidence" value="ECO:0007669"/>
    <property type="project" value="TreeGrafter"/>
</dbReference>
<gene>
    <name evidence="7" type="ORF">BDZ94DRAFT_1188026</name>
</gene>
<feature type="compositionally biased region" description="Basic and acidic residues" evidence="3">
    <location>
        <begin position="915"/>
        <end position="936"/>
    </location>
</feature>
<dbReference type="PRINTS" id="PR01217">
    <property type="entry name" value="PRICHEXTENSN"/>
</dbReference>
<dbReference type="Proteomes" id="UP000807353">
    <property type="component" value="Unassembled WGS sequence"/>
</dbReference>
<dbReference type="GO" id="GO:0007264">
    <property type="term" value="P:small GTPase-mediated signal transduction"/>
    <property type="evidence" value="ECO:0007669"/>
    <property type="project" value="TreeGrafter"/>
</dbReference>
<dbReference type="PROSITE" id="PS50238">
    <property type="entry name" value="RHOGAP"/>
    <property type="match status" value="1"/>
</dbReference>
<feature type="domain" description="DEP" evidence="4">
    <location>
        <begin position="305"/>
        <end position="385"/>
    </location>
</feature>
<feature type="compositionally biased region" description="Polar residues" evidence="3">
    <location>
        <begin position="170"/>
        <end position="183"/>
    </location>
</feature>
<feature type="compositionally biased region" description="Pro residues" evidence="3">
    <location>
        <begin position="962"/>
        <end position="986"/>
    </location>
</feature>
<evidence type="ECO:0000313" key="7">
    <source>
        <dbReference type="EMBL" id="KAF9466062.1"/>
    </source>
</evidence>
<dbReference type="SUPFAM" id="SSF46785">
    <property type="entry name" value="Winged helix' DNA-binding domain"/>
    <property type="match status" value="1"/>
</dbReference>
<dbReference type="PROSITE" id="PS50186">
    <property type="entry name" value="DEP"/>
    <property type="match status" value="1"/>
</dbReference>
<dbReference type="PANTHER" id="PTHR23065">
    <property type="entry name" value="PROLINE-SERINE-THREONINE PHOSPHATASE INTERACTING PROTEIN 1"/>
    <property type="match status" value="1"/>
</dbReference>
<feature type="domain" description="F-BAR" evidence="6">
    <location>
        <begin position="8"/>
        <end position="527"/>
    </location>
</feature>
<protein>
    <recommendedName>
        <fullName evidence="9">Rho-GAP domain-containing protein</fullName>
    </recommendedName>
</protein>
<evidence type="ECO:0000313" key="8">
    <source>
        <dbReference type="Proteomes" id="UP000807353"/>
    </source>
</evidence>
<evidence type="ECO:0000256" key="1">
    <source>
        <dbReference type="PROSITE-ProRule" id="PRU01077"/>
    </source>
</evidence>
<evidence type="ECO:0000256" key="3">
    <source>
        <dbReference type="SAM" id="MobiDB-lite"/>
    </source>
</evidence>